<dbReference type="GO" id="GO:0047355">
    <property type="term" value="F:CDP-glycerol glycerophosphotransferase activity"/>
    <property type="evidence" value="ECO:0007669"/>
    <property type="project" value="InterPro"/>
</dbReference>
<sequence>MKIAILGFNIFSPGGTSRSNLNLTKEFNNEGIEVVIYNARPFSPTDILSIRYQEKLSTKVYFEPLIELGKDSSIDLYIITRETFFPLAQIIKFYCPQAMTIGEIHAPLSMLPENLDENLYALDYIRVSTESIKKEFKKKYQYETILVHQVSTNHVVLPSDFIPKLTNNLYVLSRFEDGVKDISYAIRLLDYLIHYLKATHIKLYIEGYGPSETLYRNLINHYGLQANVFLNQGTPAEYIYFSTSRYETFGYSILEALAKGKRAVLFPGEDRVLQEIYKNPPNIQWITKDISIDARRVLKFISSIENINYRQGISSILKQNNYVSHYVSYYHLFQKRKQKKFVLNREVEEIWAEVMLVQMEQIPSLYYMYGLLKDKPIVGRILTNSHFKTMATALFHRLKAKKNMQRRVKSVSDNMYFIESFHGKSFSGDPKYIALWVKKHMPDAQIFVSSVNQLVDMEARYFGFEPLRLGSAEYQRKFEQSKYIIVNGNTLDKVGKSPNQIIIQTWHGFPLKKMVADLEDPKQRKQELSAFLPRMKKWNYLLTSSSMNTSLFHSAFSLKENSNLKVVEMGAPRNAYLIENKNNYIEKRHIHFKYFNRPLDMNKKYILFCPTWRKQERKEVTSIDLEDLIKHLPPEYEIIVKLHPLESSLRRFYKALDSRIHCFYNELVDIQELFLLVDILISDYSSAIFDFAHLNKKIIILQEDSETYQKKVGWYFDIKKLCLLEGKSYTTTDLVEAIQGDNLDVFRYCRAVQKNLLNKDNIETNEKLMQLLFLNGRLSYNDNK</sequence>
<dbReference type="Pfam" id="PF04464">
    <property type="entry name" value="Glyphos_transf"/>
    <property type="match status" value="1"/>
</dbReference>
<dbReference type="InterPro" id="IPR043148">
    <property type="entry name" value="TagF_C"/>
</dbReference>
<evidence type="ECO:0000256" key="1">
    <source>
        <dbReference type="ARBA" id="ARBA00004202"/>
    </source>
</evidence>
<evidence type="ECO:0000256" key="3">
    <source>
        <dbReference type="ARBA" id="ARBA00022475"/>
    </source>
</evidence>
<comment type="caution">
    <text evidence="7">The sequence shown here is derived from an EMBL/GenBank/DDBJ whole genome shotgun (WGS) entry which is preliminary data.</text>
</comment>
<keyword evidence="3" id="KW-1003">Cell membrane</keyword>
<keyword evidence="4 7" id="KW-0808">Transferase</keyword>
<accession>A0A0J8J7U8</accession>
<reference evidence="7 8" key="1">
    <citation type="journal article" date="2015" name="Genome Biol. Evol.">
        <title>Comparative Genomics of Listeria Sensu Lato: Genus-Wide Differences in Evolutionary Dynamics and the Progressive Gain of Complex, Potentially Pathogenicity-Related Traits through Lateral Gene Transfer.</title>
        <authorList>
            <person name="Chiara M."/>
            <person name="Caruso M."/>
            <person name="D'Erchia A.M."/>
            <person name="Manzari C."/>
            <person name="Fraccalvieri R."/>
            <person name="Goffredo E."/>
            <person name="Latorre L."/>
            <person name="Miccolupo A."/>
            <person name="Padalino I."/>
            <person name="Santagada G."/>
            <person name="Chiocco D."/>
            <person name="Pesole G."/>
            <person name="Horner D.S."/>
            <person name="Parisi A."/>
        </authorList>
    </citation>
    <scope>NUCLEOTIDE SEQUENCE [LARGE SCALE GENOMIC DNA]</scope>
    <source>
        <strain evidence="7 8">1991</strain>
    </source>
</reference>
<keyword evidence="8" id="KW-1185">Reference proteome</keyword>
<dbReference type="RefSeq" id="WP_059139954.1">
    <property type="nucleotide sequence ID" value="NZ_KQ130611.1"/>
</dbReference>
<proteinExistence type="inferred from homology"/>
<dbReference type="AlphaFoldDB" id="A0A0J8J7U8"/>
<organism evidence="7 8">
    <name type="scientific">Listeria fleischmannii 1991</name>
    <dbReference type="NCBI Taxonomy" id="1430899"/>
    <lineage>
        <taxon>Bacteria</taxon>
        <taxon>Bacillati</taxon>
        <taxon>Bacillota</taxon>
        <taxon>Bacilli</taxon>
        <taxon>Bacillales</taxon>
        <taxon>Listeriaceae</taxon>
        <taxon>Listeria</taxon>
    </lineage>
</organism>
<dbReference type="Gene3D" id="3.40.50.2000">
    <property type="entry name" value="Glycogen Phosphorylase B"/>
    <property type="match status" value="2"/>
</dbReference>
<comment type="subcellular location">
    <subcellularLocation>
        <location evidence="1">Cell membrane</location>
        <topology evidence="1">Peripheral membrane protein</topology>
    </subcellularLocation>
</comment>
<dbReference type="InterPro" id="IPR051612">
    <property type="entry name" value="Teichoic_Acid_Biosynth"/>
</dbReference>
<evidence type="ECO:0000256" key="5">
    <source>
        <dbReference type="ARBA" id="ARBA00022944"/>
    </source>
</evidence>
<keyword evidence="5" id="KW-0777">Teichoic acid biosynthesis</keyword>
<keyword evidence="6" id="KW-0472">Membrane</keyword>
<dbReference type="Gene3D" id="3.40.50.12580">
    <property type="match status" value="1"/>
</dbReference>
<dbReference type="PANTHER" id="PTHR37316">
    <property type="entry name" value="TEICHOIC ACID GLYCEROL-PHOSPHATE PRIMASE"/>
    <property type="match status" value="1"/>
</dbReference>
<gene>
    <name evidence="7" type="ORF">X560_0838</name>
</gene>
<evidence type="ECO:0000256" key="2">
    <source>
        <dbReference type="ARBA" id="ARBA00010488"/>
    </source>
</evidence>
<dbReference type="Proteomes" id="UP000052258">
    <property type="component" value="Unassembled WGS sequence"/>
</dbReference>
<comment type="similarity">
    <text evidence="2">Belongs to the CDP-glycerol glycerophosphotransferase family.</text>
</comment>
<evidence type="ECO:0000313" key="7">
    <source>
        <dbReference type="EMBL" id="KMT60401.1"/>
    </source>
</evidence>
<dbReference type="InterPro" id="IPR043149">
    <property type="entry name" value="TagF_N"/>
</dbReference>
<dbReference type="PATRIC" id="fig|1430899.3.peg.863"/>
<name>A0A0J8J7U8_9LIST</name>
<dbReference type="PANTHER" id="PTHR37316:SF3">
    <property type="entry name" value="TEICHOIC ACID GLYCEROL-PHOSPHATE TRANSFERASE"/>
    <property type="match status" value="1"/>
</dbReference>
<dbReference type="Gene3D" id="3.40.50.11820">
    <property type="match status" value="1"/>
</dbReference>
<protein>
    <submittedName>
        <fullName evidence="7">Glycosyl transferase, group 1 family protein</fullName>
    </submittedName>
</protein>
<dbReference type="EMBL" id="AZHO01000008">
    <property type="protein sequence ID" value="KMT60401.1"/>
    <property type="molecule type" value="Genomic_DNA"/>
</dbReference>
<dbReference type="OrthoDB" id="9811865at2"/>
<evidence type="ECO:0000256" key="6">
    <source>
        <dbReference type="ARBA" id="ARBA00023136"/>
    </source>
</evidence>
<dbReference type="GO" id="GO:0005886">
    <property type="term" value="C:plasma membrane"/>
    <property type="evidence" value="ECO:0007669"/>
    <property type="project" value="UniProtKB-SubCell"/>
</dbReference>
<dbReference type="InterPro" id="IPR007554">
    <property type="entry name" value="Glycerophosphate_synth"/>
</dbReference>
<dbReference type="GO" id="GO:0019350">
    <property type="term" value="P:teichoic acid biosynthetic process"/>
    <property type="evidence" value="ECO:0007669"/>
    <property type="project" value="UniProtKB-KW"/>
</dbReference>
<evidence type="ECO:0000256" key="4">
    <source>
        <dbReference type="ARBA" id="ARBA00022679"/>
    </source>
</evidence>
<evidence type="ECO:0000313" key="8">
    <source>
        <dbReference type="Proteomes" id="UP000052258"/>
    </source>
</evidence>
<dbReference type="SUPFAM" id="SSF53756">
    <property type="entry name" value="UDP-Glycosyltransferase/glycogen phosphorylase"/>
    <property type="match status" value="2"/>
</dbReference>